<sequence>MIKYTASSVPVIQIGLASKSMSEQDVFDAAINTLRPQLVTIPGIAIPTPTAARCGCCRWTWTRAPSPPRA</sequence>
<organism evidence="1 2">
    <name type="scientific">Chromobacterium violaceum</name>
    <dbReference type="NCBI Taxonomy" id="536"/>
    <lineage>
        <taxon>Bacteria</taxon>
        <taxon>Pseudomonadati</taxon>
        <taxon>Pseudomonadota</taxon>
        <taxon>Betaproteobacteria</taxon>
        <taxon>Neisseriales</taxon>
        <taxon>Chromobacteriaceae</taxon>
        <taxon>Chromobacterium</taxon>
    </lineage>
</organism>
<name>A0A447TJP1_CHRVL</name>
<evidence type="ECO:0000313" key="1">
    <source>
        <dbReference type="EMBL" id="VEB45098.1"/>
    </source>
</evidence>
<gene>
    <name evidence="1" type="ORF">NCTC9695_05603</name>
</gene>
<reference evidence="1 2" key="1">
    <citation type="submission" date="2018-12" db="EMBL/GenBank/DDBJ databases">
        <authorList>
            <consortium name="Pathogen Informatics"/>
        </authorList>
    </citation>
    <scope>NUCLEOTIDE SEQUENCE [LARGE SCALE GENOMIC DNA]</scope>
    <source>
        <strain evidence="1 2">NCTC9695</strain>
    </source>
</reference>
<evidence type="ECO:0000313" key="2">
    <source>
        <dbReference type="Proteomes" id="UP000275777"/>
    </source>
</evidence>
<dbReference type="Proteomes" id="UP000275777">
    <property type="component" value="Chromosome"/>
</dbReference>
<proteinExistence type="predicted"/>
<dbReference type="AlphaFoldDB" id="A0A447TJP1"/>
<accession>A0A447TJP1</accession>
<dbReference type="EMBL" id="LR134182">
    <property type="protein sequence ID" value="VEB45098.1"/>
    <property type="molecule type" value="Genomic_DNA"/>
</dbReference>
<protein>
    <submittedName>
        <fullName evidence="1">Uncharacterized protein</fullName>
    </submittedName>
</protein>